<reference evidence="2 3" key="1">
    <citation type="submission" date="2019-09" db="EMBL/GenBank/DDBJ databases">
        <title>Bird 10,000 Genomes (B10K) Project - Family phase.</title>
        <authorList>
            <person name="Zhang G."/>
        </authorList>
    </citation>
    <scope>NUCLEOTIDE SEQUENCE [LARGE SCALE GENOMIC DNA]</scope>
    <source>
        <strain evidence="2">B10K-CU-031-19</strain>
        <tissue evidence="2">Muscle</tissue>
    </source>
</reference>
<dbReference type="EMBL" id="VWYX01003976">
    <property type="protein sequence ID" value="NXE03099.1"/>
    <property type="molecule type" value="Genomic_DNA"/>
</dbReference>
<feature type="non-terminal residue" evidence="2">
    <location>
        <position position="1"/>
    </location>
</feature>
<dbReference type="GO" id="GO:0005930">
    <property type="term" value="C:axoneme"/>
    <property type="evidence" value="ECO:0007669"/>
    <property type="project" value="TreeGrafter"/>
</dbReference>
<feature type="region of interest" description="Disordered" evidence="1">
    <location>
        <begin position="54"/>
        <end position="85"/>
    </location>
</feature>
<dbReference type="Gene3D" id="2.60.40.10">
    <property type="entry name" value="Immunoglobulins"/>
    <property type="match status" value="1"/>
</dbReference>
<dbReference type="AlphaFoldDB" id="A0A7K8JE79"/>
<dbReference type="PANTHER" id="PTHR23053:SF0">
    <property type="entry name" value="HYDROCEPHALUS-INDUCING PROTEIN HOMOLOG"/>
    <property type="match status" value="1"/>
</dbReference>
<dbReference type="Proteomes" id="UP000541605">
    <property type="component" value="Unassembled WGS sequence"/>
</dbReference>
<evidence type="ECO:0000256" key="1">
    <source>
        <dbReference type="SAM" id="MobiDB-lite"/>
    </source>
</evidence>
<organism evidence="2 3">
    <name type="scientific">Chaetorhynchus papuensis</name>
    <name type="common">pygmy drongo</name>
    <dbReference type="NCBI Taxonomy" id="254446"/>
    <lineage>
        <taxon>Eukaryota</taxon>
        <taxon>Metazoa</taxon>
        <taxon>Chordata</taxon>
        <taxon>Craniata</taxon>
        <taxon>Vertebrata</taxon>
        <taxon>Euteleostomi</taxon>
        <taxon>Archelosauria</taxon>
        <taxon>Archosauria</taxon>
        <taxon>Dinosauria</taxon>
        <taxon>Saurischia</taxon>
        <taxon>Theropoda</taxon>
        <taxon>Coelurosauria</taxon>
        <taxon>Aves</taxon>
        <taxon>Neognathae</taxon>
        <taxon>Neoaves</taxon>
        <taxon>Telluraves</taxon>
        <taxon>Australaves</taxon>
        <taxon>Passeriformes</taxon>
        <taxon>Rhipiduridae</taxon>
        <taxon>Chaetorhynchus</taxon>
    </lineage>
</organism>
<dbReference type="GO" id="GO:0003341">
    <property type="term" value="P:cilium movement"/>
    <property type="evidence" value="ECO:0007669"/>
    <property type="project" value="TreeGrafter"/>
</dbReference>
<evidence type="ECO:0000313" key="2">
    <source>
        <dbReference type="EMBL" id="NXE03099.1"/>
    </source>
</evidence>
<dbReference type="PANTHER" id="PTHR23053">
    <property type="entry name" value="DLEC1 DELETED IN LUNG AND ESOPHAGEAL CANCER 1"/>
    <property type="match status" value="1"/>
</dbReference>
<keyword evidence="3" id="KW-1185">Reference proteome</keyword>
<protein>
    <submittedName>
        <fullName evidence="2">HYDIN protein</fullName>
    </submittedName>
</protein>
<gene>
    <name evidence="2" type="primary">Hydin_0</name>
    <name evidence="2" type="ORF">CHAPAP_R15539</name>
</gene>
<proteinExistence type="predicted"/>
<evidence type="ECO:0000313" key="3">
    <source>
        <dbReference type="Proteomes" id="UP000541605"/>
    </source>
</evidence>
<accession>A0A7K8JE79</accession>
<feature type="non-terminal residue" evidence="2">
    <location>
        <position position="135"/>
    </location>
</feature>
<sequence length="135" mass="14784">VRVSAKAVFSKYNIQPASSVNFGAIIKGTKKTQVVVLENKGMLHFKFRIHQTPKDAQALQRKSSKQGESGPLATKRPMGRRASAAPQGHLSLGVFTVSPCSGSIAPWGQQKITVECFSGQEGLFEEQIYFDIMCR</sequence>
<dbReference type="InterPro" id="IPR013783">
    <property type="entry name" value="Ig-like_fold"/>
</dbReference>
<dbReference type="InterPro" id="IPR033305">
    <property type="entry name" value="Hydin-like"/>
</dbReference>
<dbReference type="GO" id="GO:1904158">
    <property type="term" value="P:axonemal central apparatus assembly"/>
    <property type="evidence" value="ECO:0007669"/>
    <property type="project" value="TreeGrafter"/>
</dbReference>
<comment type="caution">
    <text evidence="2">The sequence shown here is derived from an EMBL/GenBank/DDBJ whole genome shotgun (WGS) entry which is preliminary data.</text>
</comment>
<name>A0A7K8JE79_9PASS</name>